<dbReference type="InterPro" id="IPR014008">
    <property type="entry name" value="Cbl_synth_MTase_CbiT"/>
</dbReference>
<dbReference type="EMBL" id="JAJFAT010000012">
    <property type="protein sequence ID" value="MCC3145482.1"/>
    <property type="molecule type" value="Genomic_DNA"/>
</dbReference>
<feature type="domain" description="Methyltransferase" evidence="6">
    <location>
        <begin position="39"/>
        <end position="148"/>
    </location>
</feature>
<evidence type="ECO:0000313" key="7">
    <source>
        <dbReference type="EMBL" id="MCC3145482.1"/>
    </source>
</evidence>
<dbReference type="GO" id="GO:0032259">
    <property type="term" value="P:methylation"/>
    <property type="evidence" value="ECO:0007669"/>
    <property type="project" value="UniProtKB-KW"/>
</dbReference>
<evidence type="ECO:0000259" key="6">
    <source>
        <dbReference type="Pfam" id="PF13847"/>
    </source>
</evidence>
<sequence length="197" mass="22023">MSEWKYRTAGIPDKQFIRGEVPMTKEEIRAVVISKMRLKKNHIVYDIGAGSGSITVEAALKSTAGIIYAVEKKEEAVDLIKKNCNKFKLSNVKIIEKEAPDGLEELPSADRIFIGGSGGFLKEIISRSDKNLKEDGKIILTAITVNTLSTAVSQFEQLNYLIDITNISVTKTKKIRDYHMFKALNPVYIISAQKEEK</sequence>
<evidence type="ECO:0000256" key="2">
    <source>
        <dbReference type="ARBA" id="ARBA00022573"/>
    </source>
</evidence>
<keyword evidence="2" id="KW-0169">Cobalamin biosynthesis</keyword>
<dbReference type="Gene3D" id="3.40.50.150">
    <property type="entry name" value="Vaccinia Virus protein VP39"/>
    <property type="match status" value="1"/>
</dbReference>
<dbReference type="PANTHER" id="PTHR43182">
    <property type="entry name" value="COBALT-PRECORRIN-6B C(15)-METHYLTRANSFERASE (DECARBOXYLATING)"/>
    <property type="match status" value="1"/>
</dbReference>
<dbReference type="InterPro" id="IPR025714">
    <property type="entry name" value="Methyltranfer_dom"/>
</dbReference>
<comment type="pathway">
    <text evidence="1">Cofactor biosynthesis; adenosylcobalamin biosynthesis.</text>
</comment>
<dbReference type="GO" id="GO:0009236">
    <property type="term" value="P:cobalamin biosynthetic process"/>
    <property type="evidence" value="ECO:0007669"/>
    <property type="project" value="UniProtKB-KW"/>
</dbReference>
<evidence type="ECO:0000256" key="3">
    <source>
        <dbReference type="ARBA" id="ARBA00022603"/>
    </source>
</evidence>
<evidence type="ECO:0000256" key="5">
    <source>
        <dbReference type="ARBA" id="ARBA00022691"/>
    </source>
</evidence>
<dbReference type="CDD" id="cd02440">
    <property type="entry name" value="AdoMet_MTases"/>
    <property type="match status" value="1"/>
</dbReference>
<keyword evidence="4" id="KW-0808">Transferase</keyword>
<dbReference type="Proteomes" id="UP001199296">
    <property type="component" value="Unassembled WGS sequence"/>
</dbReference>
<dbReference type="InterPro" id="IPR050714">
    <property type="entry name" value="Cobalamin_biosynth_MTase"/>
</dbReference>
<evidence type="ECO:0000256" key="1">
    <source>
        <dbReference type="ARBA" id="ARBA00004953"/>
    </source>
</evidence>
<dbReference type="SUPFAM" id="SSF53335">
    <property type="entry name" value="S-adenosyl-L-methionine-dependent methyltransferases"/>
    <property type="match status" value="1"/>
</dbReference>
<evidence type="ECO:0000256" key="4">
    <source>
        <dbReference type="ARBA" id="ARBA00022679"/>
    </source>
</evidence>
<organism evidence="7 8">
    <name type="scientific">Halanaerobium polyolivorans</name>
    <dbReference type="NCBI Taxonomy" id="2886943"/>
    <lineage>
        <taxon>Bacteria</taxon>
        <taxon>Bacillati</taxon>
        <taxon>Bacillota</taxon>
        <taxon>Clostridia</taxon>
        <taxon>Halanaerobiales</taxon>
        <taxon>Halanaerobiaceae</taxon>
        <taxon>Halanaerobium</taxon>
    </lineage>
</organism>
<comment type="caution">
    <text evidence="7">The sequence shown here is derived from an EMBL/GenBank/DDBJ whole genome shotgun (WGS) entry which is preliminary data.</text>
</comment>
<reference evidence="7 8" key="1">
    <citation type="submission" date="2021-10" db="EMBL/GenBank/DDBJ databases">
        <authorList>
            <person name="Grouzdev D.S."/>
            <person name="Pantiukh K.S."/>
            <person name="Krutkina M.S."/>
        </authorList>
    </citation>
    <scope>NUCLEOTIDE SEQUENCE [LARGE SCALE GENOMIC DNA]</scope>
    <source>
        <strain evidence="7 8">Z-7514</strain>
    </source>
</reference>
<keyword evidence="8" id="KW-1185">Reference proteome</keyword>
<dbReference type="InterPro" id="IPR029063">
    <property type="entry name" value="SAM-dependent_MTases_sf"/>
</dbReference>
<dbReference type="NCBIfam" id="TIGR02469">
    <property type="entry name" value="CbiT"/>
    <property type="match status" value="1"/>
</dbReference>
<proteinExistence type="predicted"/>
<name>A0AAW4X121_9FIRM</name>
<dbReference type="Pfam" id="PF13847">
    <property type="entry name" value="Methyltransf_31"/>
    <property type="match status" value="1"/>
</dbReference>
<protein>
    <submittedName>
        <fullName evidence="7">Precorrin-6Y C5,15-methyltransferase (Decarboxylating) subunit CbiT</fullName>
    </submittedName>
</protein>
<keyword evidence="3" id="KW-0489">Methyltransferase</keyword>
<accession>A0AAW4X121</accession>
<dbReference type="RefSeq" id="WP_229346186.1">
    <property type="nucleotide sequence ID" value="NZ_JAJFAT010000012.1"/>
</dbReference>
<dbReference type="AlphaFoldDB" id="A0AAW4X121"/>
<gene>
    <name evidence="7" type="primary">cbiT</name>
    <name evidence="7" type="ORF">LJ207_09120</name>
</gene>
<dbReference type="PANTHER" id="PTHR43182:SF1">
    <property type="entry name" value="COBALT-PRECORRIN-7 C(5)-METHYLTRANSFERASE"/>
    <property type="match status" value="1"/>
</dbReference>
<dbReference type="GO" id="GO:0008276">
    <property type="term" value="F:protein methyltransferase activity"/>
    <property type="evidence" value="ECO:0007669"/>
    <property type="project" value="InterPro"/>
</dbReference>
<evidence type="ECO:0000313" key="8">
    <source>
        <dbReference type="Proteomes" id="UP001199296"/>
    </source>
</evidence>
<keyword evidence="5" id="KW-0949">S-adenosyl-L-methionine</keyword>